<feature type="domain" description="4Fe-4S ferredoxin-type" evidence="4">
    <location>
        <begin position="285"/>
        <end position="314"/>
    </location>
</feature>
<dbReference type="AlphaFoldDB" id="A0A8D5FLD4"/>
<accession>A0A8D5FLD4</accession>
<dbReference type="Pfam" id="PF14697">
    <property type="entry name" value="Fer4_21"/>
    <property type="match status" value="1"/>
</dbReference>
<gene>
    <name evidence="5" type="ORF">DGMP_37630</name>
</gene>
<evidence type="ECO:0000313" key="5">
    <source>
        <dbReference type="EMBL" id="BCL63070.1"/>
    </source>
</evidence>
<protein>
    <submittedName>
        <fullName evidence="5">4Fe-4S ferredoxin</fullName>
    </submittedName>
</protein>
<dbReference type="GO" id="GO:0051536">
    <property type="term" value="F:iron-sulfur cluster binding"/>
    <property type="evidence" value="ECO:0007669"/>
    <property type="project" value="UniProtKB-KW"/>
</dbReference>
<sequence>MGHHLDRKDSIVPLIDRLNKYPIGLADNETLRRILAILFSEDEAYIASRFPLEEATLPELVRATGWESERLAAKLDEMADKGLVMDVTYGGKTYFLLMPGLIGFFEFTFMKQRQDLPVEELARLMHEYLFGDPDQEMGREFFGSKTPLTRSLAYEEHIPVSSTIATYESAREIIRNASFGAIGTCYCRHKKEHVNETCEKNAPVHEICISLGTAAKFMVRRGFAEKRSREELLEILARARDLHLTHITDNIRHKPSFICNCCSCCCELLGGVINGFPMGVAKTGFTLRIDESGCIGCGLCKKACNITALELVESRDDAGKIKKRMTVNSDHCLGCGACIGVCPTGSLTLVRVERMPIPEKKRDLFKKILKEKKRLTPFVVSGVKKKVRRLFSSG</sequence>
<dbReference type="InterPro" id="IPR017896">
    <property type="entry name" value="4Fe4S_Fe-S-bd"/>
</dbReference>
<dbReference type="PROSITE" id="PS51379">
    <property type="entry name" value="4FE4S_FER_2"/>
    <property type="match status" value="2"/>
</dbReference>
<keyword evidence="1" id="KW-0479">Metal-binding</keyword>
<organism evidence="5 6">
    <name type="scientific">Desulfomarina profundi</name>
    <dbReference type="NCBI Taxonomy" id="2772557"/>
    <lineage>
        <taxon>Bacteria</taxon>
        <taxon>Pseudomonadati</taxon>
        <taxon>Thermodesulfobacteriota</taxon>
        <taxon>Desulfobulbia</taxon>
        <taxon>Desulfobulbales</taxon>
        <taxon>Desulfobulbaceae</taxon>
        <taxon>Desulfomarina</taxon>
    </lineage>
</organism>
<dbReference type="Proteomes" id="UP000826725">
    <property type="component" value="Chromosome"/>
</dbReference>
<dbReference type="InterPro" id="IPR017900">
    <property type="entry name" value="4Fe4S_Fe_S_CS"/>
</dbReference>
<keyword evidence="3" id="KW-0411">Iron-sulfur</keyword>
<proteinExistence type="predicted"/>
<dbReference type="RefSeq" id="WP_228855360.1">
    <property type="nucleotide sequence ID" value="NZ_AP024086.1"/>
</dbReference>
<dbReference type="GO" id="GO:0046872">
    <property type="term" value="F:metal ion binding"/>
    <property type="evidence" value="ECO:0007669"/>
    <property type="project" value="UniProtKB-KW"/>
</dbReference>
<evidence type="ECO:0000256" key="2">
    <source>
        <dbReference type="ARBA" id="ARBA00023004"/>
    </source>
</evidence>
<feature type="domain" description="4Fe-4S ferredoxin-type" evidence="4">
    <location>
        <begin position="323"/>
        <end position="352"/>
    </location>
</feature>
<keyword evidence="2" id="KW-0408">Iron</keyword>
<keyword evidence="6" id="KW-1185">Reference proteome</keyword>
<evidence type="ECO:0000256" key="3">
    <source>
        <dbReference type="ARBA" id="ARBA00023014"/>
    </source>
</evidence>
<evidence type="ECO:0000256" key="1">
    <source>
        <dbReference type="ARBA" id="ARBA00022723"/>
    </source>
</evidence>
<dbReference type="KEGG" id="dbk:DGMP_37630"/>
<dbReference type="PROSITE" id="PS00198">
    <property type="entry name" value="4FE4S_FER_1"/>
    <property type="match status" value="1"/>
</dbReference>
<reference evidence="5" key="1">
    <citation type="submission" date="2020-09" db="EMBL/GenBank/DDBJ databases">
        <title>Desulfogranum mesoprofundum gen. nov., sp. nov., a novel mesophilic, sulfate-reducing chemolithoautotroph isolated from a deep-sea hydrothermal vent chimney in the Suiyo Seamount.</title>
        <authorList>
            <person name="Hashimoto Y."/>
            <person name="Nakagawa S."/>
        </authorList>
    </citation>
    <scope>NUCLEOTIDE SEQUENCE</scope>
    <source>
        <strain evidence="5">KT2</strain>
    </source>
</reference>
<evidence type="ECO:0000313" key="6">
    <source>
        <dbReference type="Proteomes" id="UP000826725"/>
    </source>
</evidence>
<evidence type="ECO:0000259" key="4">
    <source>
        <dbReference type="PROSITE" id="PS51379"/>
    </source>
</evidence>
<dbReference type="EMBL" id="AP024086">
    <property type="protein sequence ID" value="BCL63070.1"/>
    <property type="molecule type" value="Genomic_DNA"/>
</dbReference>
<name>A0A8D5FLD4_9BACT</name>